<proteinExistence type="predicted"/>
<gene>
    <name evidence="2" type="ORF">DW099_00395</name>
</gene>
<dbReference type="Gene3D" id="3.20.20.150">
    <property type="entry name" value="Divalent-metal-dependent TIM barrel enzymes"/>
    <property type="match status" value="1"/>
</dbReference>
<dbReference type="EMBL" id="QRMS01000001">
    <property type="protein sequence ID" value="RHJ89072.1"/>
    <property type="molecule type" value="Genomic_DNA"/>
</dbReference>
<name>A0A415E5M3_9FIRM</name>
<keyword evidence="2" id="KW-0413">Isomerase</keyword>
<reference evidence="2 3" key="1">
    <citation type="submission" date="2018-08" db="EMBL/GenBank/DDBJ databases">
        <title>A genome reference for cultivated species of the human gut microbiota.</title>
        <authorList>
            <person name="Zou Y."/>
            <person name="Xue W."/>
            <person name="Luo G."/>
        </authorList>
    </citation>
    <scope>NUCLEOTIDE SEQUENCE [LARGE SCALE GENOMIC DNA]</scope>
    <source>
        <strain evidence="2 3">AM07-24</strain>
    </source>
</reference>
<feature type="domain" description="Xylose isomerase-like TIM barrel" evidence="1">
    <location>
        <begin position="20"/>
        <end position="243"/>
    </location>
</feature>
<dbReference type="PANTHER" id="PTHR12110:SF21">
    <property type="entry name" value="XYLOSE ISOMERASE-LIKE TIM BARREL DOMAIN-CONTAINING PROTEIN"/>
    <property type="match status" value="1"/>
</dbReference>
<dbReference type="AlphaFoldDB" id="A0A415E5M3"/>
<dbReference type="PANTHER" id="PTHR12110">
    <property type="entry name" value="HYDROXYPYRUVATE ISOMERASE"/>
    <property type="match status" value="1"/>
</dbReference>
<organism evidence="2 3">
    <name type="scientific">Emergencia timonensis</name>
    <dbReference type="NCBI Taxonomy" id="1776384"/>
    <lineage>
        <taxon>Bacteria</taxon>
        <taxon>Bacillati</taxon>
        <taxon>Bacillota</taxon>
        <taxon>Clostridia</taxon>
        <taxon>Peptostreptococcales</taxon>
        <taxon>Anaerovoracaceae</taxon>
        <taxon>Emergencia</taxon>
    </lineage>
</organism>
<keyword evidence="3" id="KW-1185">Reference proteome</keyword>
<accession>A0A415E5M3</accession>
<dbReference type="STRING" id="1776384.GCA_900086585_02301"/>
<evidence type="ECO:0000313" key="3">
    <source>
        <dbReference type="Proteomes" id="UP000284841"/>
    </source>
</evidence>
<dbReference type="GO" id="GO:0016853">
    <property type="term" value="F:isomerase activity"/>
    <property type="evidence" value="ECO:0007669"/>
    <property type="project" value="UniProtKB-KW"/>
</dbReference>
<dbReference type="Proteomes" id="UP000284841">
    <property type="component" value="Unassembled WGS sequence"/>
</dbReference>
<evidence type="ECO:0000313" key="2">
    <source>
        <dbReference type="EMBL" id="RHJ89072.1"/>
    </source>
</evidence>
<protein>
    <submittedName>
        <fullName evidence="2">Sugar phosphate isomerase/epimerase</fullName>
    </submittedName>
</protein>
<dbReference type="RefSeq" id="WP_118333128.1">
    <property type="nucleotide sequence ID" value="NZ_AP025567.1"/>
</dbReference>
<sequence>MEYFFGICEWSLPVSGPLAIRLAKEAGFDGMQIGETGGRQMGYPLNHKSVQEIYRETAQKYDLKLHSLNLGALLSEGTMNYAEGTTKGEWARKSLVKGFEACRTLDIPIIVITVDPTEATFDHVVSHLDFACRLAKECDVEIAIESGRTLEMIERLLCALDSDVKICMDILNPFRFGTGNAQEQIAGFGKEKISHLHVKDSKRELFQRGQRGCVLLGEGDGGFAESVEALKAIGYEGWIMTENYYYLPPMNDGDEDFMDLAIRDLMTMRKAFR</sequence>
<dbReference type="InterPro" id="IPR036237">
    <property type="entry name" value="Xyl_isomerase-like_sf"/>
</dbReference>
<dbReference type="Pfam" id="PF01261">
    <property type="entry name" value="AP_endonuc_2"/>
    <property type="match status" value="1"/>
</dbReference>
<dbReference type="SUPFAM" id="SSF51658">
    <property type="entry name" value="Xylose isomerase-like"/>
    <property type="match status" value="1"/>
</dbReference>
<dbReference type="InterPro" id="IPR050312">
    <property type="entry name" value="IolE/XylAMocC-like"/>
</dbReference>
<dbReference type="OrthoDB" id="1780656at2"/>
<evidence type="ECO:0000259" key="1">
    <source>
        <dbReference type="Pfam" id="PF01261"/>
    </source>
</evidence>
<comment type="caution">
    <text evidence="2">The sequence shown here is derived from an EMBL/GenBank/DDBJ whole genome shotgun (WGS) entry which is preliminary data.</text>
</comment>
<dbReference type="InterPro" id="IPR013022">
    <property type="entry name" value="Xyl_isomerase-like_TIM-brl"/>
</dbReference>